<evidence type="ECO:0000313" key="1">
    <source>
        <dbReference type="EMBL" id="KAK0133620.1"/>
    </source>
</evidence>
<dbReference type="Proteomes" id="UP001174136">
    <property type="component" value="Unassembled WGS sequence"/>
</dbReference>
<proteinExistence type="predicted"/>
<sequence>MRRRQLRKQWRKASNEEKEGLKPLWEEAKKTLASLRRAERIRKRRRRKEKERSSFFKNPFKHARRLLEDKRSGKLDITQSELENHIREQYSDPARSTPLGSPGYVPLPAPPSFLFDAALPKLSEVAEVVRKARAASAPGPNGIPYKLYKYCPGVLKHLWKLLRVAWKNQVIPSEWQRAVTVLIPKEANSTTISQFRSIALLNIEGKIFFSILAKRLTNYLTSNGYIDTSCQKAGVPGFPGCVEHSAVIWEQIQKAKRERGDPHVVWLDLANA</sequence>
<gene>
    <name evidence="1" type="ORF">N1851_030851</name>
</gene>
<name>A0AA47M4R3_MERPO</name>
<dbReference type="PANTHER" id="PTHR19446">
    <property type="entry name" value="REVERSE TRANSCRIPTASES"/>
    <property type="match status" value="1"/>
</dbReference>
<dbReference type="AlphaFoldDB" id="A0AA47M4R3"/>
<protein>
    <submittedName>
        <fullName evidence="1">LINE-1 retrotransposable element ORF2 protein</fullName>
    </submittedName>
</protein>
<reference evidence="1" key="1">
    <citation type="journal article" date="2023" name="Front. Mar. Sci.">
        <title>A new Merluccius polli reference genome to investigate the effects of global change in West African waters.</title>
        <authorList>
            <person name="Mateo J.L."/>
            <person name="Blanco-Fernandez C."/>
            <person name="Garcia-Vazquez E."/>
            <person name="Machado-Schiaffino G."/>
        </authorList>
    </citation>
    <scope>NUCLEOTIDE SEQUENCE</scope>
    <source>
        <strain evidence="1">C29</strain>
        <tissue evidence="1">Fin</tissue>
    </source>
</reference>
<keyword evidence="2" id="KW-1185">Reference proteome</keyword>
<evidence type="ECO:0000313" key="2">
    <source>
        <dbReference type="Proteomes" id="UP001174136"/>
    </source>
</evidence>
<accession>A0AA47M4R3</accession>
<organism evidence="1 2">
    <name type="scientific">Merluccius polli</name>
    <name type="common">Benguela hake</name>
    <name type="synonym">Merluccius cadenati</name>
    <dbReference type="NCBI Taxonomy" id="89951"/>
    <lineage>
        <taxon>Eukaryota</taxon>
        <taxon>Metazoa</taxon>
        <taxon>Chordata</taxon>
        <taxon>Craniata</taxon>
        <taxon>Vertebrata</taxon>
        <taxon>Euteleostomi</taxon>
        <taxon>Actinopterygii</taxon>
        <taxon>Neopterygii</taxon>
        <taxon>Teleostei</taxon>
        <taxon>Neoteleostei</taxon>
        <taxon>Acanthomorphata</taxon>
        <taxon>Zeiogadaria</taxon>
        <taxon>Gadariae</taxon>
        <taxon>Gadiformes</taxon>
        <taxon>Gadoidei</taxon>
        <taxon>Merlucciidae</taxon>
        <taxon>Merluccius</taxon>
    </lineage>
</organism>
<dbReference type="EMBL" id="JAOPHQ010005978">
    <property type="protein sequence ID" value="KAK0133620.1"/>
    <property type="molecule type" value="Genomic_DNA"/>
</dbReference>
<comment type="caution">
    <text evidence="1">The sequence shown here is derived from an EMBL/GenBank/DDBJ whole genome shotgun (WGS) entry which is preliminary data.</text>
</comment>